<proteinExistence type="predicted"/>
<keyword evidence="2" id="KW-0732">Signal</keyword>
<keyword evidence="5" id="KW-1185">Reference proteome</keyword>
<evidence type="ECO:0000256" key="1">
    <source>
        <dbReference type="ARBA" id="ARBA00022801"/>
    </source>
</evidence>
<dbReference type="InterPro" id="IPR001375">
    <property type="entry name" value="Peptidase_S9_cat"/>
</dbReference>
<feature type="signal peptide" evidence="2">
    <location>
        <begin position="1"/>
        <end position="22"/>
    </location>
</feature>
<evidence type="ECO:0000256" key="2">
    <source>
        <dbReference type="SAM" id="SignalP"/>
    </source>
</evidence>
<accession>A0A9X3AVE9</accession>
<feature type="chain" id="PRO_5040933732" evidence="2">
    <location>
        <begin position="23"/>
        <end position="638"/>
    </location>
</feature>
<reference evidence="4" key="1">
    <citation type="journal article" date="2023" name="Int. J. Syst. Evol. Microbiol.">
        <title>&lt;i&gt;Shewanella septentrionalis&lt;/i&gt; sp. nov. and &lt;i&gt;Shewanella holmiensis&lt;/i&gt; sp. nov., isolated from Baltic Sea water and sediments.</title>
        <authorList>
            <person name="Martin-Rodriguez A.J."/>
            <person name="Thorell K."/>
            <person name="Joffre E."/>
            <person name="Jensie-Markopoulos S."/>
            <person name="Moore E.R.B."/>
            <person name="Sjoling A."/>
        </authorList>
    </citation>
    <scope>NUCLEOTIDE SEQUENCE</scope>
    <source>
        <strain evidence="4">SP1W3</strain>
    </source>
</reference>
<evidence type="ECO:0000259" key="3">
    <source>
        <dbReference type="Pfam" id="PF00326"/>
    </source>
</evidence>
<dbReference type="SUPFAM" id="SSF82171">
    <property type="entry name" value="DPP6 N-terminal domain-like"/>
    <property type="match status" value="1"/>
</dbReference>
<protein>
    <submittedName>
        <fullName evidence="4">Prolyl oligopeptidase family serine peptidase</fullName>
    </submittedName>
</protein>
<dbReference type="EMBL" id="JAMTCC010000034">
    <property type="protein sequence ID" value="MCT7947161.1"/>
    <property type="molecule type" value="Genomic_DNA"/>
</dbReference>
<dbReference type="SUPFAM" id="SSF53474">
    <property type="entry name" value="alpha/beta-Hydrolases"/>
    <property type="match status" value="1"/>
</dbReference>
<dbReference type="Gene3D" id="3.40.50.1820">
    <property type="entry name" value="alpha/beta hydrolase"/>
    <property type="match status" value="1"/>
</dbReference>
<dbReference type="GO" id="GO:0006508">
    <property type="term" value="P:proteolysis"/>
    <property type="evidence" value="ECO:0007669"/>
    <property type="project" value="InterPro"/>
</dbReference>
<comment type="caution">
    <text evidence="4">The sequence shown here is derived from an EMBL/GenBank/DDBJ whole genome shotgun (WGS) entry which is preliminary data.</text>
</comment>
<organism evidence="4 5">
    <name type="scientific">Shewanella septentrionalis</name>
    <dbReference type="NCBI Taxonomy" id="2952223"/>
    <lineage>
        <taxon>Bacteria</taxon>
        <taxon>Pseudomonadati</taxon>
        <taxon>Pseudomonadota</taxon>
        <taxon>Gammaproteobacteria</taxon>
        <taxon>Alteromonadales</taxon>
        <taxon>Shewanellaceae</taxon>
        <taxon>Shewanella</taxon>
    </lineage>
</organism>
<feature type="domain" description="Peptidase S9 prolyl oligopeptidase catalytic" evidence="3">
    <location>
        <begin position="437"/>
        <end position="636"/>
    </location>
</feature>
<name>A0A9X3AVE9_9GAMM</name>
<dbReference type="Pfam" id="PF00326">
    <property type="entry name" value="Peptidase_S9"/>
    <property type="match status" value="1"/>
</dbReference>
<evidence type="ECO:0000313" key="4">
    <source>
        <dbReference type="EMBL" id="MCT7947161.1"/>
    </source>
</evidence>
<dbReference type="AlphaFoldDB" id="A0A9X3AVE9"/>
<dbReference type="PANTHER" id="PTHR42776">
    <property type="entry name" value="SERINE PEPTIDASE S9 FAMILY MEMBER"/>
    <property type="match status" value="1"/>
</dbReference>
<sequence>MKFATLSFFALAVIGLSASGEARETTTMPSSEKVSLDAFTMMPLIRSVSVSDDGKKLAILRATSKEGDYIIEIRNPHNLSEKPIVLGADKMMVSGVVWLNNNKLGVMFRQILKDGASKFWTNKFAIISADGKGSWLIPFKDEPRAGFSLIDRLPDNDNEVLVETDLNRNYIPDVVRFNINTGRSVTVMRGSTKISGGFISDHDGDIRAAQGWNFADNAIDLFAREKNSEEWKLIKQISPKSRESYSFAGFSVENPNEIYVNANLGNDKTGIYLYNIKTGTYSERLFGLENVDADGVIFDRNGKTLGFSYTNKHPERYFVDDKEQALYDALAPLFKDKFVSIISRSNDDNVLVVRTTSAKDSGSFYVITDKKSLEKIGERLPFLQEDILSSVKYVSYTARDGRKINAYVTLPKGKAPFPAVVLPHGGPWVRDTILFDEWAQLLASNGYVVIQPNYRGSTGYGIEHWTAGDENWGLKMQDDLDDAALFLVEKGLATKDKLAMFGWSYGGYAAFAASMRDNNIYQCTVAGAGVSDLSRINATLNDSRYLSRLQRPTIKGISPLEQVEKVNVPILVIHGDIDSRVPVEHSRAFVKKLEEYKKDYKYVELKDADHFSDTLFYNHKTILYTELLNWLDNKCGLK</sequence>
<keyword evidence="1" id="KW-0378">Hydrolase</keyword>
<dbReference type="RefSeq" id="WP_261273489.1">
    <property type="nucleotide sequence ID" value="NZ_JAMTCC010000034.1"/>
</dbReference>
<dbReference type="InterPro" id="IPR029058">
    <property type="entry name" value="AB_hydrolase_fold"/>
</dbReference>
<dbReference type="Proteomes" id="UP001155604">
    <property type="component" value="Unassembled WGS sequence"/>
</dbReference>
<dbReference type="PANTHER" id="PTHR42776:SF27">
    <property type="entry name" value="DIPEPTIDYL PEPTIDASE FAMILY MEMBER 6"/>
    <property type="match status" value="1"/>
</dbReference>
<evidence type="ECO:0000313" key="5">
    <source>
        <dbReference type="Proteomes" id="UP001155604"/>
    </source>
</evidence>
<gene>
    <name evidence="4" type="ORF">NE536_17520</name>
</gene>
<dbReference type="GO" id="GO:0004252">
    <property type="term" value="F:serine-type endopeptidase activity"/>
    <property type="evidence" value="ECO:0007669"/>
    <property type="project" value="TreeGrafter"/>
</dbReference>